<evidence type="ECO:0000313" key="7">
    <source>
        <dbReference type="Proteomes" id="UP000826271"/>
    </source>
</evidence>
<name>A0AAV6XNE8_9LAMI</name>
<keyword evidence="1" id="KW-0346">Stress response</keyword>
<evidence type="ECO:0000256" key="4">
    <source>
        <dbReference type="SAM" id="MobiDB-lite"/>
    </source>
</evidence>
<dbReference type="Proteomes" id="UP000826271">
    <property type="component" value="Unassembled WGS sequence"/>
</dbReference>
<proteinExistence type="inferred from homology"/>
<accession>A0AAV6XNE8</accession>
<feature type="compositionally biased region" description="Basic and acidic residues" evidence="4">
    <location>
        <begin position="140"/>
        <end position="158"/>
    </location>
</feature>
<feature type="compositionally biased region" description="Basic and acidic residues" evidence="4">
    <location>
        <begin position="102"/>
        <end position="129"/>
    </location>
</feature>
<evidence type="ECO:0000259" key="5">
    <source>
        <dbReference type="PROSITE" id="PS01031"/>
    </source>
</evidence>
<dbReference type="InterPro" id="IPR008978">
    <property type="entry name" value="HSP20-like_chaperone"/>
</dbReference>
<keyword evidence="7" id="KW-1185">Reference proteome</keyword>
<dbReference type="Gene3D" id="2.60.40.790">
    <property type="match status" value="1"/>
</dbReference>
<evidence type="ECO:0000313" key="6">
    <source>
        <dbReference type="EMBL" id="KAG8381772.1"/>
    </source>
</evidence>
<comment type="caution">
    <text evidence="6">The sequence shown here is derived from an EMBL/GenBank/DDBJ whole genome shotgun (WGS) entry which is preliminary data.</text>
</comment>
<dbReference type="PROSITE" id="PS01031">
    <property type="entry name" value="SHSP"/>
    <property type="match status" value="1"/>
</dbReference>
<feature type="domain" description="SHSP" evidence="5">
    <location>
        <begin position="1"/>
        <end position="93"/>
    </location>
</feature>
<sequence length="158" mass="16595">MPGLIADQIKVHLEDDNVLAVSGERRRSEKEEGAKYLRMERRVGKVLKKFVLPDNADKERVSAICEDGVLTVMVEKSPPPRPKTPRVIEVKAGGGGGRGVRHGGEGVEVKGGGEEKEGVKSGGRHESEVSHGGGGGGGGEEVKGAGWHESDGSHGESI</sequence>
<dbReference type="InterPro" id="IPR031107">
    <property type="entry name" value="Small_HSP"/>
</dbReference>
<feature type="region of interest" description="Disordered" evidence="4">
    <location>
        <begin position="74"/>
        <end position="158"/>
    </location>
</feature>
<evidence type="ECO:0000256" key="1">
    <source>
        <dbReference type="ARBA" id="ARBA00023016"/>
    </source>
</evidence>
<dbReference type="InterPro" id="IPR002068">
    <property type="entry name" value="A-crystallin/Hsp20_dom"/>
</dbReference>
<protein>
    <recommendedName>
        <fullName evidence="5">SHSP domain-containing protein</fullName>
    </recommendedName>
</protein>
<dbReference type="EMBL" id="WHWC01000005">
    <property type="protein sequence ID" value="KAG8381772.1"/>
    <property type="molecule type" value="Genomic_DNA"/>
</dbReference>
<gene>
    <name evidence="6" type="ORF">BUALT_Bualt05G0007400</name>
</gene>
<reference evidence="6" key="1">
    <citation type="submission" date="2019-10" db="EMBL/GenBank/DDBJ databases">
        <authorList>
            <person name="Zhang R."/>
            <person name="Pan Y."/>
            <person name="Wang J."/>
            <person name="Ma R."/>
            <person name="Yu S."/>
        </authorList>
    </citation>
    <scope>NUCLEOTIDE SEQUENCE</scope>
    <source>
        <strain evidence="6">LA-IB0</strain>
        <tissue evidence="6">Leaf</tissue>
    </source>
</reference>
<dbReference type="SUPFAM" id="SSF49764">
    <property type="entry name" value="HSP20-like chaperones"/>
    <property type="match status" value="1"/>
</dbReference>
<dbReference type="Pfam" id="PF00011">
    <property type="entry name" value="HSP20"/>
    <property type="match status" value="1"/>
</dbReference>
<organism evidence="6 7">
    <name type="scientific">Buddleja alternifolia</name>
    <dbReference type="NCBI Taxonomy" id="168488"/>
    <lineage>
        <taxon>Eukaryota</taxon>
        <taxon>Viridiplantae</taxon>
        <taxon>Streptophyta</taxon>
        <taxon>Embryophyta</taxon>
        <taxon>Tracheophyta</taxon>
        <taxon>Spermatophyta</taxon>
        <taxon>Magnoliopsida</taxon>
        <taxon>eudicotyledons</taxon>
        <taxon>Gunneridae</taxon>
        <taxon>Pentapetalae</taxon>
        <taxon>asterids</taxon>
        <taxon>lamiids</taxon>
        <taxon>Lamiales</taxon>
        <taxon>Scrophulariaceae</taxon>
        <taxon>Buddlejeae</taxon>
        <taxon>Buddleja</taxon>
    </lineage>
</organism>
<dbReference type="PANTHER" id="PTHR11527">
    <property type="entry name" value="HEAT-SHOCK PROTEIN 20 FAMILY MEMBER"/>
    <property type="match status" value="1"/>
</dbReference>
<evidence type="ECO:0000256" key="3">
    <source>
        <dbReference type="RuleBase" id="RU003616"/>
    </source>
</evidence>
<dbReference type="AlphaFoldDB" id="A0AAV6XNE8"/>
<comment type="similarity">
    <text evidence="2 3">Belongs to the small heat shock protein (HSP20) family.</text>
</comment>
<evidence type="ECO:0000256" key="2">
    <source>
        <dbReference type="PROSITE-ProRule" id="PRU00285"/>
    </source>
</evidence>